<feature type="transmembrane region" description="Helical" evidence="1">
    <location>
        <begin position="48"/>
        <end position="75"/>
    </location>
</feature>
<dbReference type="Pfam" id="PF12679">
    <property type="entry name" value="ABC2_membrane_2"/>
    <property type="match status" value="1"/>
</dbReference>
<name>A0A1F6XZM4_9BACT</name>
<feature type="transmembrane region" description="Helical" evidence="1">
    <location>
        <begin position="223"/>
        <end position="244"/>
    </location>
</feature>
<evidence type="ECO:0000256" key="1">
    <source>
        <dbReference type="SAM" id="Phobius"/>
    </source>
</evidence>
<protein>
    <recommendedName>
        <fullName evidence="4">ABC transporter permease</fullName>
    </recommendedName>
</protein>
<evidence type="ECO:0000313" key="2">
    <source>
        <dbReference type="EMBL" id="OGI99565.1"/>
    </source>
</evidence>
<dbReference type="GO" id="GO:0140359">
    <property type="term" value="F:ABC-type transporter activity"/>
    <property type="evidence" value="ECO:0007669"/>
    <property type="project" value="InterPro"/>
</dbReference>
<keyword evidence="1" id="KW-1133">Transmembrane helix</keyword>
<accession>A0A1F6XZM4</accession>
<feature type="transmembrane region" description="Helical" evidence="1">
    <location>
        <begin position="96"/>
        <end position="125"/>
    </location>
</feature>
<dbReference type="PANTHER" id="PTHR43471">
    <property type="entry name" value="ABC TRANSPORTER PERMEASE"/>
    <property type="match status" value="1"/>
</dbReference>
<gene>
    <name evidence="2" type="ORF">A3H53_02100</name>
</gene>
<comment type="caution">
    <text evidence="2">The sequence shown here is derived from an EMBL/GenBank/DDBJ whole genome shotgun (WGS) entry which is preliminary data.</text>
</comment>
<reference evidence="2 3" key="1">
    <citation type="journal article" date="2016" name="Nat. Commun.">
        <title>Thousands of microbial genomes shed light on interconnected biogeochemical processes in an aquifer system.</title>
        <authorList>
            <person name="Anantharaman K."/>
            <person name="Brown C.T."/>
            <person name="Hug L.A."/>
            <person name="Sharon I."/>
            <person name="Castelle C.J."/>
            <person name="Probst A.J."/>
            <person name="Thomas B.C."/>
            <person name="Singh A."/>
            <person name="Wilkins M.J."/>
            <person name="Karaoz U."/>
            <person name="Brodie E.L."/>
            <person name="Williams K.H."/>
            <person name="Hubbard S.S."/>
            <person name="Banfield J.F."/>
        </authorList>
    </citation>
    <scope>NUCLEOTIDE SEQUENCE [LARGE SCALE GENOMIC DNA]</scope>
</reference>
<organism evidence="2 3">
    <name type="scientific">Candidatus Nomurabacteria bacterium RIFCSPLOWO2_02_FULL_40_10</name>
    <dbReference type="NCBI Taxonomy" id="1801786"/>
    <lineage>
        <taxon>Bacteria</taxon>
        <taxon>Candidatus Nomuraibacteriota</taxon>
    </lineage>
</organism>
<feature type="transmembrane region" description="Helical" evidence="1">
    <location>
        <begin position="20"/>
        <end position="42"/>
    </location>
</feature>
<dbReference type="GO" id="GO:0005886">
    <property type="term" value="C:plasma membrane"/>
    <property type="evidence" value="ECO:0007669"/>
    <property type="project" value="UniProtKB-SubCell"/>
</dbReference>
<keyword evidence="1" id="KW-0472">Membrane</keyword>
<keyword evidence="1" id="KW-0812">Transmembrane</keyword>
<sequence>MHTIFSIAKNTFRQTIRDRILYGILIFALLFIGSSIVLGSLGLEENLFIIRTFGLAGIYLFGLIITIFLGASIVYEEVEKRTTYVLLSKPVTKADIIVGKFFGLFMGICTTTLLMTVAYILIVYLSNASFDYMSLLTVGLQLLEMAVLISILILFSIFTTPLASIIYTILLVYIGHSLSAINTYTDSIGGLGKIVLNLAYYLLPNLEKFNIRDAIVHNVGISVSSTLVSIGYALIYIVLTLFLAKLAFDKKDL</sequence>
<proteinExistence type="predicted"/>
<dbReference type="PANTHER" id="PTHR43471:SF10">
    <property type="entry name" value="SLL1107 PROTEIN"/>
    <property type="match status" value="1"/>
</dbReference>
<evidence type="ECO:0008006" key="4">
    <source>
        <dbReference type="Google" id="ProtNLM"/>
    </source>
</evidence>
<dbReference type="AlphaFoldDB" id="A0A1F6XZM4"/>
<evidence type="ECO:0000313" key="3">
    <source>
        <dbReference type="Proteomes" id="UP000176479"/>
    </source>
</evidence>
<dbReference type="Proteomes" id="UP000176479">
    <property type="component" value="Unassembled WGS sequence"/>
</dbReference>
<dbReference type="EMBL" id="MFVK01000017">
    <property type="protein sequence ID" value="OGI99565.1"/>
    <property type="molecule type" value="Genomic_DNA"/>
</dbReference>